<dbReference type="AlphaFoldDB" id="L5K2R8"/>
<name>L5K2R8_PTEAL</name>
<proteinExistence type="predicted"/>
<keyword evidence="3" id="KW-1185">Reference proteome</keyword>
<organism evidence="2 3">
    <name type="scientific">Pteropus alecto</name>
    <name type="common">Black flying fox</name>
    <dbReference type="NCBI Taxonomy" id="9402"/>
    <lineage>
        <taxon>Eukaryota</taxon>
        <taxon>Metazoa</taxon>
        <taxon>Chordata</taxon>
        <taxon>Craniata</taxon>
        <taxon>Vertebrata</taxon>
        <taxon>Euteleostomi</taxon>
        <taxon>Mammalia</taxon>
        <taxon>Eutheria</taxon>
        <taxon>Laurasiatheria</taxon>
        <taxon>Chiroptera</taxon>
        <taxon>Yinpterochiroptera</taxon>
        <taxon>Pteropodoidea</taxon>
        <taxon>Pteropodidae</taxon>
        <taxon>Pteropodinae</taxon>
        <taxon>Pteropus</taxon>
    </lineage>
</organism>
<dbReference type="Proteomes" id="UP000010552">
    <property type="component" value="Unassembled WGS sequence"/>
</dbReference>
<dbReference type="EMBL" id="KB031037">
    <property type="protein sequence ID" value="ELK05984.1"/>
    <property type="molecule type" value="Genomic_DNA"/>
</dbReference>
<protein>
    <submittedName>
        <fullName evidence="2">Uncharacterized protein</fullName>
    </submittedName>
</protein>
<evidence type="ECO:0000313" key="3">
    <source>
        <dbReference type="Proteomes" id="UP000010552"/>
    </source>
</evidence>
<reference evidence="3" key="1">
    <citation type="journal article" date="2013" name="Science">
        <title>Comparative analysis of bat genomes provides insight into the evolution of flight and immunity.</title>
        <authorList>
            <person name="Zhang G."/>
            <person name="Cowled C."/>
            <person name="Shi Z."/>
            <person name="Huang Z."/>
            <person name="Bishop-Lilly K.A."/>
            <person name="Fang X."/>
            <person name="Wynne J.W."/>
            <person name="Xiong Z."/>
            <person name="Baker M.L."/>
            <person name="Zhao W."/>
            <person name="Tachedjian M."/>
            <person name="Zhu Y."/>
            <person name="Zhou P."/>
            <person name="Jiang X."/>
            <person name="Ng J."/>
            <person name="Yang L."/>
            <person name="Wu L."/>
            <person name="Xiao J."/>
            <person name="Feng Y."/>
            <person name="Chen Y."/>
            <person name="Sun X."/>
            <person name="Zhang Y."/>
            <person name="Marsh G.A."/>
            <person name="Crameri G."/>
            <person name="Broder C.C."/>
            <person name="Frey K.G."/>
            <person name="Wang L.F."/>
            <person name="Wang J."/>
        </authorList>
    </citation>
    <scope>NUCLEOTIDE SEQUENCE [LARGE SCALE GENOMIC DNA]</scope>
</reference>
<evidence type="ECO:0000256" key="1">
    <source>
        <dbReference type="SAM" id="MobiDB-lite"/>
    </source>
</evidence>
<gene>
    <name evidence="2" type="ORF">PAL_GLEAN10017493</name>
</gene>
<dbReference type="InParanoid" id="L5K2R8"/>
<sequence length="106" mass="11009">MMLESIKKLMPKRKGGSCLRFRLTEATARSGRGTPYTGGLCPRTATGAAARQPDAIKLRPSQPISGCIERFPAGAESQGAGPGGTPLWGGARETPLWGGAQLKGAE</sequence>
<accession>L5K2R8</accession>
<evidence type="ECO:0000313" key="2">
    <source>
        <dbReference type="EMBL" id="ELK05984.1"/>
    </source>
</evidence>
<feature type="region of interest" description="Disordered" evidence="1">
    <location>
        <begin position="72"/>
        <end position="106"/>
    </location>
</feature>